<dbReference type="Gene3D" id="2.130.10.10">
    <property type="entry name" value="YVTN repeat-like/Quinoprotein amine dehydrogenase"/>
    <property type="match status" value="1"/>
</dbReference>
<dbReference type="Pfam" id="PF00400">
    <property type="entry name" value="WD40"/>
    <property type="match status" value="3"/>
</dbReference>
<keyword evidence="4" id="KW-0472">Membrane</keyword>
<keyword evidence="4" id="KW-1133">Transmembrane helix</keyword>
<evidence type="ECO:0000313" key="5">
    <source>
        <dbReference type="EMBL" id="ETO14927.1"/>
    </source>
</evidence>
<dbReference type="PRINTS" id="PR00320">
    <property type="entry name" value="GPROTEINBRPT"/>
</dbReference>
<dbReference type="PANTHER" id="PTHR22847:SF637">
    <property type="entry name" value="WD REPEAT DOMAIN 5B"/>
    <property type="match status" value="1"/>
</dbReference>
<feature type="transmembrane region" description="Helical" evidence="4">
    <location>
        <begin position="16"/>
        <end position="40"/>
    </location>
</feature>
<comment type="caution">
    <text evidence="5">The sequence shown here is derived from an EMBL/GenBank/DDBJ whole genome shotgun (WGS) entry which is preliminary data.</text>
</comment>
<organism evidence="5 6">
    <name type="scientific">Reticulomyxa filosa</name>
    <dbReference type="NCBI Taxonomy" id="46433"/>
    <lineage>
        <taxon>Eukaryota</taxon>
        <taxon>Sar</taxon>
        <taxon>Rhizaria</taxon>
        <taxon>Retaria</taxon>
        <taxon>Foraminifera</taxon>
        <taxon>Monothalamids</taxon>
        <taxon>Reticulomyxidae</taxon>
        <taxon>Reticulomyxa</taxon>
    </lineage>
</organism>
<feature type="repeat" description="WD" evidence="3">
    <location>
        <begin position="293"/>
        <end position="336"/>
    </location>
</feature>
<dbReference type="SMART" id="SM00320">
    <property type="entry name" value="WD40"/>
    <property type="match status" value="3"/>
</dbReference>
<keyword evidence="2" id="KW-0677">Repeat</keyword>
<dbReference type="AlphaFoldDB" id="X6MNE3"/>
<accession>X6MNE3</accession>
<dbReference type="InterPro" id="IPR015943">
    <property type="entry name" value="WD40/YVTN_repeat-like_dom_sf"/>
</dbReference>
<dbReference type="PROSITE" id="PS50294">
    <property type="entry name" value="WD_REPEATS_REGION"/>
    <property type="match status" value="3"/>
</dbReference>
<keyword evidence="4" id="KW-0812">Transmembrane</keyword>
<dbReference type="Proteomes" id="UP000023152">
    <property type="component" value="Unassembled WGS sequence"/>
</dbReference>
<evidence type="ECO:0000256" key="3">
    <source>
        <dbReference type="PROSITE-ProRule" id="PRU00221"/>
    </source>
</evidence>
<evidence type="ECO:0000256" key="2">
    <source>
        <dbReference type="ARBA" id="ARBA00022737"/>
    </source>
</evidence>
<evidence type="ECO:0000313" key="6">
    <source>
        <dbReference type="Proteomes" id="UP000023152"/>
    </source>
</evidence>
<dbReference type="InterPro" id="IPR019775">
    <property type="entry name" value="WD40_repeat_CS"/>
</dbReference>
<dbReference type="InterPro" id="IPR001680">
    <property type="entry name" value="WD40_rpt"/>
</dbReference>
<protein>
    <submittedName>
        <fullName evidence="5">Uncharacterized protein</fullName>
    </submittedName>
</protein>
<dbReference type="InterPro" id="IPR020472">
    <property type="entry name" value="WD40_PAC1"/>
</dbReference>
<proteinExistence type="predicted"/>
<gene>
    <name evidence="5" type="ORF">RFI_22441</name>
</gene>
<evidence type="ECO:0000256" key="1">
    <source>
        <dbReference type="ARBA" id="ARBA00022574"/>
    </source>
</evidence>
<reference evidence="5 6" key="1">
    <citation type="journal article" date="2013" name="Curr. Biol.">
        <title>The Genome of the Foraminiferan Reticulomyxa filosa.</title>
        <authorList>
            <person name="Glockner G."/>
            <person name="Hulsmann N."/>
            <person name="Schleicher M."/>
            <person name="Noegel A.A."/>
            <person name="Eichinger L."/>
            <person name="Gallinger C."/>
            <person name="Pawlowski J."/>
            <person name="Sierra R."/>
            <person name="Euteneuer U."/>
            <person name="Pillet L."/>
            <person name="Moustafa A."/>
            <person name="Platzer M."/>
            <person name="Groth M."/>
            <person name="Szafranski K."/>
            <person name="Schliwa M."/>
        </authorList>
    </citation>
    <scope>NUCLEOTIDE SEQUENCE [LARGE SCALE GENOMIC DNA]</scope>
</reference>
<name>X6MNE3_RETFI</name>
<keyword evidence="1 3" id="KW-0853">WD repeat</keyword>
<feature type="repeat" description="WD" evidence="3">
    <location>
        <begin position="202"/>
        <end position="245"/>
    </location>
</feature>
<dbReference type="GO" id="GO:1990234">
    <property type="term" value="C:transferase complex"/>
    <property type="evidence" value="ECO:0007669"/>
    <property type="project" value="UniProtKB-ARBA"/>
</dbReference>
<feature type="transmembrane region" description="Helical" evidence="4">
    <location>
        <begin position="121"/>
        <end position="140"/>
    </location>
</feature>
<feature type="non-terminal residue" evidence="5">
    <location>
        <position position="355"/>
    </location>
</feature>
<sequence length="355" mass="42178">MLTFVLLRDWINKGKLSILFCFIVHQIVQCFFIGYFNFVYDKEFSPKLLFLQQTLFASKEVKIIRNLKSYSLCIVLEICYLYLLNKKIHFNFLLTLKKKSKSIFFIIFTSSKIISRKKRRYFSLVMKVSFKFFLGFSSYFSHFALRLKQSKEEIQIIIHHWTRTLNIQLGWIKDFDKFIVNYVNTIFMFDTFRSSSKLINTFTGHTDIVWSIDYSTYNDCQFICSGSYDQTVRVWDVDNNKLIQSFNGHTDEVYCVKFSPYHYHNHHQNVICSSSDENIRFWDFKHNKQLQIFNGHTSGVSGIEFSPFNGGRYLCSGSFDKTIRLWDVETSKSLHVLMDIQIVFGVLIFHHYKAI</sequence>
<evidence type="ECO:0000256" key="4">
    <source>
        <dbReference type="SAM" id="Phobius"/>
    </source>
</evidence>
<keyword evidence="6" id="KW-1185">Reference proteome</keyword>
<dbReference type="PROSITE" id="PS00678">
    <property type="entry name" value="WD_REPEATS_1"/>
    <property type="match status" value="2"/>
</dbReference>
<feature type="repeat" description="WD" evidence="3">
    <location>
        <begin position="246"/>
        <end position="292"/>
    </location>
</feature>
<dbReference type="EMBL" id="ASPP01019649">
    <property type="protein sequence ID" value="ETO14927.1"/>
    <property type="molecule type" value="Genomic_DNA"/>
</dbReference>
<dbReference type="PANTHER" id="PTHR22847">
    <property type="entry name" value="WD40 REPEAT PROTEIN"/>
    <property type="match status" value="1"/>
</dbReference>
<feature type="transmembrane region" description="Helical" evidence="4">
    <location>
        <begin position="67"/>
        <end position="84"/>
    </location>
</feature>
<dbReference type="PROSITE" id="PS50082">
    <property type="entry name" value="WD_REPEATS_2"/>
    <property type="match status" value="3"/>
</dbReference>
<dbReference type="InterPro" id="IPR036322">
    <property type="entry name" value="WD40_repeat_dom_sf"/>
</dbReference>
<dbReference type="SUPFAM" id="SSF50978">
    <property type="entry name" value="WD40 repeat-like"/>
    <property type="match status" value="1"/>
</dbReference>